<keyword evidence="4" id="KW-1185">Reference proteome</keyword>
<dbReference type="InterPro" id="IPR050300">
    <property type="entry name" value="GDXG_lipolytic_enzyme"/>
</dbReference>
<sequence>MSASLSSLFLVASPRFVVPASWKHVSTPPLPTDALWQISHALPLLLHLLISSLYIASKVLLALAGNLFAAPRLRPSWVWSTSILQAFLRAAMETLPPQARHSVAVVRMATSVPIPAWFVNAHVVQARVKLPVSSRPFWRTLCKEIASGLELDWTSFTLRQTIPAEWIMHRSVAPVVPEDATVTFFLHGGAHIFMNPGTHRTLTSEISRVTKGPVFALDYALAPDAPFPAAIHEAVVAYCALIGHPTTKAASIGSSDSLTSIFKDHDAKQRIFRPNQIHVMGDSSGGALVVQFLLALKALDLPQPTSAVCMSPFVDIECKSDTFKTNWPTDFMALDQQGMRWAMSAYTGQNIPYSHPLVSPINHSDFSGLCRILIQVGDAEVLFEDSKGLYEAMLQTASANVKLQIWKDMFHVFQVFSFLEPSRAAVEEIGSFVHQTPSTKDERFFQ</sequence>
<dbReference type="GO" id="GO:0016787">
    <property type="term" value="F:hydrolase activity"/>
    <property type="evidence" value="ECO:0007669"/>
    <property type="project" value="UniProtKB-KW"/>
</dbReference>
<dbReference type="PANTHER" id="PTHR48081">
    <property type="entry name" value="AB HYDROLASE SUPERFAMILY PROTEIN C4A8.06C"/>
    <property type="match status" value="1"/>
</dbReference>
<evidence type="ECO:0000256" key="1">
    <source>
        <dbReference type="ARBA" id="ARBA00022801"/>
    </source>
</evidence>
<dbReference type="AlphaFoldDB" id="A0A507EV95"/>
<accession>A0A507EV95</accession>
<comment type="caution">
    <text evidence="3">The sequence shown here is derived from an EMBL/GenBank/DDBJ whole genome shotgun (WGS) entry which is preliminary data.</text>
</comment>
<keyword evidence="1" id="KW-0378">Hydrolase</keyword>
<organism evidence="3 4">
    <name type="scientific">Chytriomyces confervae</name>
    <dbReference type="NCBI Taxonomy" id="246404"/>
    <lineage>
        <taxon>Eukaryota</taxon>
        <taxon>Fungi</taxon>
        <taxon>Fungi incertae sedis</taxon>
        <taxon>Chytridiomycota</taxon>
        <taxon>Chytridiomycota incertae sedis</taxon>
        <taxon>Chytridiomycetes</taxon>
        <taxon>Chytridiales</taxon>
        <taxon>Chytriomycetaceae</taxon>
        <taxon>Chytriomyces</taxon>
    </lineage>
</organism>
<proteinExistence type="predicted"/>
<name>A0A507EV95_9FUNG</name>
<dbReference type="Gene3D" id="3.40.50.1820">
    <property type="entry name" value="alpha/beta hydrolase"/>
    <property type="match status" value="1"/>
</dbReference>
<gene>
    <name evidence="3" type="ORF">CcCBS67573_g07381</name>
</gene>
<dbReference type="SUPFAM" id="SSF53474">
    <property type="entry name" value="alpha/beta-Hydrolases"/>
    <property type="match status" value="1"/>
</dbReference>
<dbReference type="PANTHER" id="PTHR48081:SF8">
    <property type="entry name" value="ALPHA_BETA HYDROLASE FOLD-3 DOMAIN-CONTAINING PROTEIN-RELATED"/>
    <property type="match status" value="1"/>
</dbReference>
<dbReference type="STRING" id="246404.A0A507EV95"/>
<protein>
    <recommendedName>
        <fullName evidence="2">Alpha/beta hydrolase fold-3 domain-containing protein</fullName>
    </recommendedName>
</protein>
<dbReference type="EMBL" id="QEAP01000380">
    <property type="protein sequence ID" value="TPX67811.1"/>
    <property type="molecule type" value="Genomic_DNA"/>
</dbReference>
<dbReference type="InterPro" id="IPR029058">
    <property type="entry name" value="AB_hydrolase_fold"/>
</dbReference>
<dbReference type="InterPro" id="IPR013094">
    <property type="entry name" value="AB_hydrolase_3"/>
</dbReference>
<dbReference type="OrthoDB" id="408631at2759"/>
<feature type="domain" description="Alpha/beta hydrolase fold-3" evidence="2">
    <location>
        <begin position="184"/>
        <end position="414"/>
    </location>
</feature>
<dbReference type="Pfam" id="PF07859">
    <property type="entry name" value="Abhydrolase_3"/>
    <property type="match status" value="1"/>
</dbReference>
<reference evidence="3 4" key="1">
    <citation type="journal article" date="2019" name="Sci. Rep.">
        <title>Comparative genomics of chytrid fungi reveal insights into the obligate biotrophic and pathogenic lifestyle of Synchytrium endobioticum.</title>
        <authorList>
            <person name="van de Vossenberg B.T.L.H."/>
            <person name="Warris S."/>
            <person name="Nguyen H.D.T."/>
            <person name="van Gent-Pelzer M.P.E."/>
            <person name="Joly D.L."/>
            <person name="van de Geest H.C."/>
            <person name="Bonants P.J.M."/>
            <person name="Smith D.S."/>
            <person name="Levesque C.A."/>
            <person name="van der Lee T.A.J."/>
        </authorList>
    </citation>
    <scope>NUCLEOTIDE SEQUENCE [LARGE SCALE GENOMIC DNA]</scope>
    <source>
        <strain evidence="3 4">CBS 675.73</strain>
    </source>
</reference>
<evidence type="ECO:0000259" key="2">
    <source>
        <dbReference type="Pfam" id="PF07859"/>
    </source>
</evidence>
<evidence type="ECO:0000313" key="3">
    <source>
        <dbReference type="EMBL" id="TPX67811.1"/>
    </source>
</evidence>
<evidence type="ECO:0000313" key="4">
    <source>
        <dbReference type="Proteomes" id="UP000320333"/>
    </source>
</evidence>
<dbReference type="Proteomes" id="UP000320333">
    <property type="component" value="Unassembled WGS sequence"/>
</dbReference>